<dbReference type="EMBL" id="JACAZH010000005">
    <property type="protein sequence ID" value="KAF7367686.1"/>
    <property type="molecule type" value="Genomic_DNA"/>
</dbReference>
<accession>A0A8H6Z0L8</accession>
<protein>
    <submittedName>
        <fullName evidence="1">Uncharacterized protein</fullName>
    </submittedName>
</protein>
<comment type="caution">
    <text evidence="1">The sequence shown here is derived from an EMBL/GenBank/DDBJ whole genome shotgun (WGS) entry which is preliminary data.</text>
</comment>
<reference evidence="1" key="1">
    <citation type="submission" date="2020-05" db="EMBL/GenBank/DDBJ databases">
        <title>Mycena genomes resolve the evolution of fungal bioluminescence.</title>
        <authorList>
            <person name="Tsai I.J."/>
        </authorList>
    </citation>
    <scope>NUCLEOTIDE SEQUENCE</scope>
    <source>
        <strain evidence="1">160909Yilan</strain>
    </source>
</reference>
<name>A0A8H6Z0L8_9AGAR</name>
<proteinExistence type="predicted"/>
<gene>
    <name evidence="1" type="ORF">MSAN_00832300</name>
</gene>
<dbReference type="AlphaFoldDB" id="A0A8H6Z0L8"/>
<evidence type="ECO:0000313" key="1">
    <source>
        <dbReference type="EMBL" id="KAF7367686.1"/>
    </source>
</evidence>
<sequence>MSDGELWRATFLRSATRFKRKVHGALPIFVGLQLSPRSSQIYFCLVGQARRARINLQDPRPAESHLPIVKTSLAILSTLCTSPDASTSNVAYLLALQIVSWLSLDHSAISRPFARLTRCSRIESKIRVHFGLPLICELATWLRLRSFLALLSSDHPSSPFLLFPYQDHPTSTPSTITTTPVAQHLNPTVPVPRRPEYGSRREYGLE</sequence>
<keyword evidence="2" id="KW-1185">Reference proteome</keyword>
<evidence type="ECO:0000313" key="2">
    <source>
        <dbReference type="Proteomes" id="UP000623467"/>
    </source>
</evidence>
<organism evidence="1 2">
    <name type="scientific">Mycena sanguinolenta</name>
    <dbReference type="NCBI Taxonomy" id="230812"/>
    <lineage>
        <taxon>Eukaryota</taxon>
        <taxon>Fungi</taxon>
        <taxon>Dikarya</taxon>
        <taxon>Basidiomycota</taxon>
        <taxon>Agaricomycotina</taxon>
        <taxon>Agaricomycetes</taxon>
        <taxon>Agaricomycetidae</taxon>
        <taxon>Agaricales</taxon>
        <taxon>Marasmiineae</taxon>
        <taxon>Mycenaceae</taxon>
        <taxon>Mycena</taxon>
    </lineage>
</organism>
<dbReference type="Proteomes" id="UP000623467">
    <property type="component" value="Unassembled WGS sequence"/>
</dbReference>